<reference evidence="1 2" key="1">
    <citation type="submission" date="2019-01" db="EMBL/GenBank/DDBJ databases">
        <authorList>
            <person name="Sayadi A."/>
        </authorList>
    </citation>
    <scope>NUCLEOTIDE SEQUENCE [LARGE SCALE GENOMIC DNA]</scope>
</reference>
<organism evidence="1 2">
    <name type="scientific">Callosobruchus maculatus</name>
    <name type="common">Southern cowpea weevil</name>
    <name type="synonym">Pulse bruchid</name>
    <dbReference type="NCBI Taxonomy" id="64391"/>
    <lineage>
        <taxon>Eukaryota</taxon>
        <taxon>Metazoa</taxon>
        <taxon>Ecdysozoa</taxon>
        <taxon>Arthropoda</taxon>
        <taxon>Hexapoda</taxon>
        <taxon>Insecta</taxon>
        <taxon>Pterygota</taxon>
        <taxon>Neoptera</taxon>
        <taxon>Endopterygota</taxon>
        <taxon>Coleoptera</taxon>
        <taxon>Polyphaga</taxon>
        <taxon>Cucujiformia</taxon>
        <taxon>Chrysomeloidea</taxon>
        <taxon>Chrysomelidae</taxon>
        <taxon>Bruchinae</taxon>
        <taxon>Bruchini</taxon>
        <taxon>Callosobruchus</taxon>
    </lineage>
</organism>
<name>A0A653BWU3_CALMS</name>
<evidence type="ECO:0000313" key="2">
    <source>
        <dbReference type="Proteomes" id="UP000410492"/>
    </source>
</evidence>
<evidence type="ECO:0000313" key="1">
    <source>
        <dbReference type="EMBL" id="VEN39417.1"/>
    </source>
</evidence>
<dbReference type="Proteomes" id="UP000410492">
    <property type="component" value="Unassembled WGS sequence"/>
</dbReference>
<protein>
    <submittedName>
        <fullName evidence="1">Uncharacterized protein</fullName>
    </submittedName>
</protein>
<accession>A0A653BWU3</accession>
<proteinExistence type="predicted"/>
<sequence>MPMSKPLIAASRSSTEWHWPRPWPLSYFNLVLITIPKVIVKVDANVKATHCAFKVKHCVALTSTLASKLILTLFWITVPKVIVKVDANVDVNANVTNCSLKVKH</sequence>
<dbReference type="EMBL" id="CAACVG010005537">
    <property type="protein sequence ID" value="VEN39417.1"/>
    <property type="molecule type" value="Genomic_DNA"/>
</dbReference>
<dbReference type="AlphaFoldDB" id="A0A653BWU3"/>
<keyword evidence="2" id="KW-1185">Reference proteome</keyword>
<gene>
    <name evidence="1" type="ORF">CALMAC_LOCUS3956</name>
</gene>